<dbReference type="PROSITE" id="PS01063">
    <property type="entry name" value="SIGMA70_ECF"/>
    <property type="match status" value="1"/>
</dbReference>
<keyword evidence="2 6" id="KW-0805">Transcription regulation</keyword>
<dbReference type="PANTHER" id="PTHR43133">
    <property type="entry name" value="RNA POLYMERASE ECF-TYPE SIGMA FACTO"/>
    <property type="match status" value="1"/>
</dbReference>
<dbReference type="Pfam" id="PF08281">
    <property type="entry name" value="Sigma70_r4_2"/>
    <property type="match status" value="1"/>
</dbReference>
<dbReference type="GO" id="GO:0003677">
    <property type="term" value="F:DNA binding"/>
    <property type="evidence" value="ECO:0007669"/>
    <property type="project" value="UniProtKB-KW"/>
</dbReference>
<keyword evidence="10" id="KW-1185">Reference proteome</keyword>
<sequence>MVQPTDEELCEKIVNNDLPAFHTLYQKYSDAIFAYAFKLTTSREIALDVVQEVFLKVWVKQASLDPSLSIKAFLYKIAKNIILDQLKKAVHDEKFRQHFLESYEEQPATSHNDLYYKQLEEMRMQAIAQLPGQRQLIYKLSKLNGLSNTEIASQLGISSNTVKDQLTKASRFIRQYLYQHADIAMLVAVFTMMA</sequence>
<evidence type="ECO:0000256" key="5">
    <source>
        <dbReference type="ARBA" id="ARBA00023163"/>
    </source>
</evidence>
<dbReference type="PANTHER" id="PTHR43133:SF46">
    <property type="entry name" value="RNA POLYMERASE SIGMA-70 FACTOR ECF SUBFAMILY"/>
    <property type="match status" value="1"/>
</dbReference>
<dbReference type="InterPro" id="IPR000838">
    <property type="entry name" value="RNA_pol_sigma70_ECF_CS"/>
</dbReference>
<reference evidence="9 10" key="1">
    <citation type="submission" date="2018-06" db="EMBL/GenBank/DDBJ databases">
        <title>Genomic Encyclopedia of Archaeal and Bacterial Type Strains, Phase II (KMG-II): from individual species to whole genera.</title>
        <authorList>
            <person name="Goeker M."/>
        </authorList>
    </citation>
    <scope>NUCLEOTIDE SEQUENCE [LARGE SCALE GENOMIC DNA]</scope>
    <source>
        <strain evidence="9 10">DSM 23857</strain>
    </source>
</reference>
<gene>
    <name evidence="9" type="ORF">LX64_00801</name>
</gene>
<evidence type="ECO:0000256" key="2">
    <source>
        <dbReference type="ARBA" id="ARBA00023015"/>
    </source>
</evidence>
<dbReference type="InterPro" id="IPR014284">
    <property type="entry name" value="RNA_pol_sigma-70_dom"/>
</dbReference>
<dbReference type="NCBIfam" id="TIGR02985">
    <property type="entry name" value="Sig70_bacteroi1"/>
    <property type="match status" value="1"/>
</dbReference>
<accession>A0A327R5E6</accession>
<dbReference type="Proteomes" id="UP000249547">
    <property type="component" value="Unassembled WGS sequence"/>
</dbReference>
<evidence type="ECO:0000256" key="3">
    <source>
        <dbReference type="ARBA" id="ARBA00023082"/>
    </source>
</evidence>
<keyword evidence="3 6" id="KW-0731">Sigma factor</keyword>
<evidence type="ECO:0000256" key="4">
    <source>
        <dbReference type="ARBA" id="ARBA00023125"/>
    </source>
</evidence>
<dbReference type="NCBIfam" id="TIGR02937">
    <property type="entry name" value="sigma70-ECF"/>
    <property type="match status" value="1"/>
</dbReference>
<dbReference type="OrthoDB" id="659577at2"/>
<dbReference type="SUPFAM" id="SSF88946">
    <property type="entry name" value="Sigma2 domain of RNA polymerase sigma factors"/>
    <property type="match status" value="1"/>
</dbReference>
<organism evidence="9 10">
    <name type="scientific">Chitinophaga skermanii</name>
    <dbReference type="NCBI Taxonomy" id="331697"/>
    <lineage>
        <taxon>Bacteria</taxon>
        <taxon>Pseudomonadati</taxon>
        <taxon>Bacteroidota</taxon>
        <taxon>Chitinophagia</taxon>
        <taxon>Chitinophagales</taxon>
        <taxon>Chitinophagaceae</taxon>
        <taxon>Chitinophaga</taxon>
    </lineage>
</organism>
<dbReference type="GO" id="GO:0006352">
    <property type="term" value="P:DNA-templated transcription initiation"/>
    <property type="evidence" value="ECO:0007669"/>
    <property type="project" value="InterPro"/>
</dbReference>
<dbReference type="InterPro" id="IPR036388">
    <property type="entry name" value="WH-like_DNA-bd_sf"/>
</dbReference>
<evidence type="ECO:0000259" key="7">
    <source>
        <dbReference type="Pfam" id="PF04542"/>
    </source>
</evidence>
<dbReference type="InterPro" id="IPR013249">
    <property type="entry name" value="RNA_pol_sigma70_r4_t2"/>
</dbReference>
<evidence type="ECO:0000313" key="10">
    <source>
        <dbReference type="Proteomes" id="UP000249547"/>
    </source>
</evidence>
<dbReference type="Gene3D" id="1.10.10.10">
    <property type="entry name" value="Winged helix-like DNA-binding domain superfamily/Winged helix DNA-binding domain"/>
    <property type="match status" value="1"/>
</dbReference>
<dbReference type="RefSeq" id="WP_111596287.1">
    <property type="nucleotide sequence ID" value="NZ_QLLL01000001.1"/>
</dbReference>
<keyword evidence="4 6" id="KW-0238">DNA-binding</keyword>
<keyword evidence="5 6" id="KW-0804">Transcription</keyword>
<dbReference type="SUPFAM" id="SSF88659">
    <property type="entry name" value="Sigma3 and sigma4 domains of RNA polymerase sigma factors"/>
    <property type="match status" value="1"/>
</dbReference>
<protein>
    <recommendedName>
        <fullName evidence="6">RNA polymerase sigma factor</fullName>
    </recommendedName>
</protein>
<dbReference type="Gene3D" id="1.10.1740.10">
    <property type="match status" value="1"/>
</dbReference>
<dbReference type="InterPro" id="IPR013324">
    <property type="entry name" value="RNA_pol_sigma_r3/r4-like"/>
</dbReference>
<feature type="domain" description="RNA polymerase sigma factor 70 region 4 type 2" evidence="8">
    <location>
        <begin position="124"/>
        <end position="171"/>
    </location>
</feature>
<dbReference type="Pfam" id="PF04542">
    <property type="entry name" value="Sigma70_r2"/>
    <property type="match status" value="1"/>
</dbReference>
<evidence type="ECO:0000313" key="9">
    <source>
        <dbReference type="EMBL" id="RAJ11192.1"/>
    </source>
</evidence>
<name>A0A327R5E6_9BACT</name>
<evidence type="ECO:0000259" key="8">
    <source>
        <dbReference type="Pfam" id="PF08281"/>
    </source>
</evidence>
<dbReference type="InterPro" id="IPR014327">
    <property type="entry name" value="RNA_pol_sigma70_bacteroid"/>
</dbReference>
<dbReference type="EMBL" id="QLLL01000001">
    <property type="protein sequence ID" value="RAJ11192.1"/>
    <property type="molecule type" value="Genomic_DNA"/>
</dbReference>
<dbReference type="AlphaFoldDB" id="A0A327R5E6"/>
<proteinExistence type="inferred from homology"/>
<evidence type="ECO:0000256" key="1">
    <source>
        <dbReference type="ARBA" id="ARBA00010641"/>
    </source>
</evidence>
<dbReference type="GO" id="GO:0016987">
    <property type="term" value="F:sigma factor activity"/>
    <property type="evidence" value="ECO:0007669"/>
    <property type="project" value="UniProtKB-KW"/>
</dbReference>
<dbReference type="InterPro" id="IPR013325">
    <property type="entry name" value="RNA_pol_sigma_r2"/>
</dbReference>
<dbReference type="InterPro" id="IPR007627">
    <property type="entry name" value="RNA_pol_sigma70_r2"/>
</dbReference>
<comment type="similarity">
    <text evidence="1 6">Belongs to the sigma-70 factor family. ECF subfamily.</text>
</comment>
<feature type="domain" description="RNA polymerase sigma-70 region 2" evidence="7">
    <location>
        <begin position="24"/>
        <end position="89"/>
    </location>
</feature>
<dbReference type="InterPro" id="IPR039425">
    <property type="entry name" value="RNA_pol_sigma-70-like"/>
</dbReference>
<evidence type="ECO:0000256" key="6">
    <source>
        <dbReference type="RuleBase" id="RU000716"/>
    </source>
</evidence>
<comment type="caution">
    <text evidence="9">The sequence shown here is derived from an EMBL/GenBank/DDBJ whole genome shotgun (WGS) entry which is preliminary data.</text>
</comment>